<dbReference type="PANTHER" id="PTHR30469:SF15">
    <property type="entry name" value="HLYD FAMILY OF SECRETION PROTEINS"/>
    <property type="match status" value="1"/>
</dbReference>
<dbReference type="GO" id="GO:1990281">
    <property type="term" value="C:efflux pump complex"/>
    <property type="evidence" value="ECO:0007669"/>
    <property type="project" value="TreeGrafter"/>
</dbReference>
<keyword evidence="2" id="KW-0175">Coiled coil</keyword>
<name>A0A3A3GNP0_PANTH</name>
<dbReference type="Proteomes" id="UP000266177">
    <property type="component" value="Unassembled WGS sequence"/>
</dbReference>
<organism evidence="4 5">
    <name type="scientific">Paenibacillus thiaminolyticus</name>
    <name type="common">Bacillus thiaminolyticus</name>
    <dbReference type="NCBI Taxonomy" id="49283"/>
    <lineage>
        <taxon>Bacteria</taxon>
        <taxon>Bacillati</taxon>
        <taxon>Bacillota</taxon>
        <taxon>Bacilli</taxon>
        <taxon>Bacillales</taxon>
        <taxon>Paenibacillaceae</taxon>
        <taxon>Paenibacillus</taxon>
    </lineage>
</organism>
<dbReference type="RefSeq" id="WP_119790446.1">
    <property type="nucleotide sequence ID" value="NZ_QYZD01000001.1"/>
</dbReference>
<feature type="compositionally biased region" description="Polar residues" evidence="3">
    <location>
        <begin position="252"/>
        <end position="265"/>
    </location>
</feature>
<dbReference type="Gene3D" id="2.40.50.100">
    <property type="match status" value="1"/>
</dbReference>
<dbReference type="InterPro" id="IPR006143">
    <property type="entry name" value="RND_pump_MFP"/>
</dbReference>
<gene>
    <name evidence="4" type="ORF">DQX05_02135</name>
</gene>
<proteinExistence type="inferred from homology"/>
<dbReference type="SUPFAM" id="SSF111369">
    <property type="entry name" value="HlyD-like secretion proteins"/>
    <property type="match status" value="1"/>
</dbReference>
<evidence type="ECO:0000313" key="4">
    <source>
        <dbReference type="EMBL" id="RJG26844.1"/>
    </source>
</evidence>
<comment type="caution">
    <text evidence="4">The sequence shown here is derived from an EMBL/GenBank/DDBJ whole genome shotgun (WGS) entry which is preliminary data.</text>
</comment>
<feature type="region of interest" description="Disordered" evidence="3">
    <location>
        <begin position="247"/>
        <end position="274"/>
    </location>
</feature>
<dbReference type="Gene3D" id="2.40.420.20">
    <property type="match status" value="1"/>
</dbReference>
<dbReference type="PANTHER" id="PTHR30469">
    <property type="entry name" value="MULTIDRUG RESISTANCE PROTEIN MDTA"/>
    <property type="match status" value="1"/>
</dbReference>
<dbReference type="OrthoDB" id="2549748at2"/>
<protein>
    <submittedName>
        <fullName evidence="4">Efflux RND transporter periplasmic adaptor subunit</fullName>
    </submittedName>
</protein>
<evidence type="ECO:0000256" key="1">
    <source>
        <dbReference type="ARBA" id="ARBA00009477"/>
    </source>
</evidence>
<reference evidence="4 5" key="1">
    <citation type="submission" date="2018-09" db="EMBL/GenBank/DDBJ databases">
        <title>Paenibacillus SK2017-BO5.</title>
        <authorList>
            <person name="Piskunova J.V."/>
            <person name="Dubiley S.A."/>
            <person name="Severinov K.V."/>
        </authorList>
    </citation>
    <scope>NUCLEOTIDE SEQUENCE [LARGE SCALE GENOMIC DNA]</scope>
    <source>
        <strain evidence="4 5">BO5</strain>
    </source>
</reference>
<dbReference type="GO" id="GO:0015562">
    <property type="term" value="F:efflux transmembrane transporter activity"/>
    <property type="evidence" value="ECO:0007669"/>
    <property type="project" value="TreeGrafter"/>
</dbReference>
<dbReference type="AlphaFoldDB" id="A0A3A3GNP0"/>
<comment type="similarity">
    <text evidence="1">Belongs to the membrane fusion protein (MFP) (TC 8.A.1) family.</text>
</comment>
<sequence>MDSRAVEGRMRRILLIAFVISLVLLTLFSNTIQSFTLPAVVTTAPETGQLKMTIEGEGKLRPADQIEVKNEKGLELARLAVKEGSRVKKGDIIAEYNNGTLERQIREAEAQLQKSKISSDKLKEQFIQARIAGDELQIREAERAIELDRIDQQIQSQKLADLREDLTNQRYERAPFDGIITEVKASVEDAPSPGQTIASLLREKDGYEFSFTLPEHEAKWLEEGESVDVQLTGKTGHRLNGAIHSIDIGDSQAPSTGTSVPSSDNSTGESAAGSAATVTIRIPAAAEGIKLESGMRAKISIEKKSEQTGFLIQSKWLKQDMDGTYLFLVKETLGAFGNEYIVYKATVNVLAGSGEQSLVQGLTSKDNIIIETSEPLKEGNRVRVK</sequence>
<accession>A0A3A3GNP0</accession>
<evidence type="ECO:0000256" key="3">
    <source>
        <dbReference type="SAM" id="MobiDB-lite"/>
    </source>
</evidence>
<dbReference type="Gene3D" id="1.10.287.470">
    <property type="entry name" value="Helix hairpin bin"/>
    <property type="match status" value="1"/>
</dbReference>
<dbReference type="EMBL" id="QYZD01000001">
    <property type="protein sequence ID" value="RJG26844.1"/>
    <property type="molecule type" value="Genomic_DNA"/>
</dbReference>
<dbReference type="Gene3D" id="2.40.30.170">
    <property type="match status" value="1"/>
</dbReference>
<evidence type="ECO:0000256" key="2">
    <source>
        <dbReference type="SAM" id="Coils"/>
    </source>
</evidence>
<evidence type="ECO:0000313" key="5">
    <source>
        <dbReference type="Proteomes" id="UP000266177"/>
    </source>
</evidence>
<dbReference type="NCBIfam" id="TIGR01730">
    <property type="entry name" value="RND_mfp"/>
    <property type="match status" value="1"/>
</dbReference>
<feature type="coiled-coil region" evidence="2">
    <location>
        <begin position="98"/>
        <end position="125"/>
    </location>
</feature>